<sequence length="640" mass="67881">MANAYPRDDQPTVQLRALSSRPPRAGTPPPAPREEAPGEGTASRVSPAAAFRRFWPLTRGDRGLLVLVCGCAMLAALAGTAGILLFGRLTDTALAAGSVGAFWGPAAAWLAAAVLGAVVGYAGNTTAAWLAERFVMRLRERVFSHVLKQPPHFFQRHRHGDLVERLTGDVEAIEHMAVTGVVQAVAAVFGVLFYGIAALWLRWDLALATFLLAPLFWVAARRFSGRLRAVSRQERVADGAITSVVEEALGNVALTQAYNRQRAEEKRLRREARAWMRASVGGARMNEAYEQLVEVIETLCVLAVIGLGAWEISADRMSLGQLLSFAAFIGYLYPPVRSLGQLGLTVSAATAGADRLLDVLDAPPAVTDPAGPSCAGPAPRRAHGRLDVQNVTFTYPGTPTPALSGVSFGARPGELVVITGPSGAGKSTLAALLPRFYDPDAGAVRLDGTPLSALPLAHLRENVALLSQRPLVLHDTVRENIACGRPGATDEEVAAAARAADAHDFVSALPEGYDTVIAPHTTRLSGGQLQRIAIARAILRDAPVLVLDEPTTGLDALTAHRVVAPLRRLMAGRTTLVITHDLLLARDADQVLVLDKGRVAEAGTHSRLLTGGGLYARLWALDAEGRRATAPGDAVSRVRA</sequence>
<evidence type="ECO:0000256" key="3">
    <source>
        <dbReference type="ARBA" id="ARBA00022741"/>
    </source>
</evidence>
<keyword evidence="4" id="KW-0067">ATP-binding</keyword>
<keyword evidence="2 8" id="KW-0812">Transmembrane</keyword>
<feature type="transmembrane region" description="Helical" evidence="8">
    <location>
        <begin position="106"/>
        <end position="131"/>
    </location>
</feature>
<dbReference type="SMART" id="SM00382">
    <property type="entry name" value="AAA"/>
    <property type="match status" value="1"/>
</dbReference>
<dbReference type="InterPro" id="IPR039421">
    <property type="entry name" value="Type_1_exporter"/>
</dbReference>
<dbReference type="PROSITE" id="PS00211">
    <property type="entry name" value="ABC_TRANSPORTER_1"/>
    <property type="match status" value="1"/>
</dbReference>
<feature type="transmembrane region" description="Helical" evidence="8">
    <location>
        <begin position="203"/>
        <end position="220"/>
    </location>
</feature>
<dbReference type="InterPro" id="IPR036640">
    <property type="entry name" value="ABC1_TM_sf"/>
</dbReference>
<keyword evidence="6 8" id="KW-0472">Membrane</keyword>
<dbReference type="InterPro" id="IPR027417">
    <property type="entry name" value="P-loop_NTPase"/>
</dbReference>
<dbReference type="RefSeq" id="WP_425588331.1">
    <property type="nucleotide sequence ID" value="NZ_BAABEP010000030.1"/>
</dbReference>
<comment type="caution">
    <text evidence="11">The sequence shown here is derived from an EMBL/GenBank/DDBJ whole genome shotgun (WGS) entry which is preliminary data.</text>
</comment>
<gene>
    <name evidence="11" type="ORF">GCM10023082_40980</name>
</gene>
<dbReference type="Gene3D" id="3.40.50.300">
    <property type="entry name" value="P-loop containing nucleotide triphosphate hydrolases"/>
    <property type="match status" value="1"/>
</dbReference>
<evidence type="ECO:0000313" key="11">
    <source>
        <dbReference type="EMBL" id="GAA3739709.1"/>
    </source>
</evidence>
<feature type="transmembrane region" description="Helical" evidence="8">
    <location>
        <begin position="63"/>
        <end position="86"/>
    </location>
</feature>
<dbReference type="Pfam" id="PF00005">
    <property type="entry name" value="ABC_tran"/>
    <property type="match status" value="1"/>
</dbReference>
<evidence type="ECO:0000259" key="10">
    <source>
        <dbReference type="PROSITE" id="PS50929"/>
    </source>
</evidence>
<keyword evidence="5 8" id="KW-1133">Transmembrane helix</keyword>
<evidence type="ECO:0000256" key="4">
    <source>
        <dbReference type="ARBA" id="ARBA00022840"/>
    </source>
</evidence>
<dbReference type="InterPro" id="IPR011527">
    <property type="entry name" value="ABC1_TM_dom"/>
</dbReference>
<feature type="domain" description="ABC transporter" evidence="9">
    <location>
        <begin position="386"/>
        <end position="621"/>
    </location>
</feature>
<dbReference type="InterPro" id="IPR003593">
    <property type="entry name" value="AAA+_ATPase"/>
</dbReference>
<evidence type="ECO:0000256" key="7">
    <source>
        <dbReference type="SAM" id="MobiDB-lite"/>
    </source>
</evidence>
<dbReference type="Pfam" id="PF00664">
    <property type="entry name" value="ABC_membrane"/>
    <property type="match status" value="1"/>
</dbReference>
<dbReference type="PROSITE" id="PS50929">
    <property type="entry name" value="ABC_TM1F"/>
    <property type="match status" value="1"/>
</dbReference>
<dbReference type="InterPro" id="IPR003439">
    <property type="entry name" value="ABC_transporter-like_ATP-bd"/>
</dbReference>
<evidence type="ECO:0000313" key="12">
    <source>
        <dbReference type="Proteomes" id="UP001499884"/>
    </source>
</evidence>
<dbReference type="PANTHER" id="PTHR43394">
    <property type="entry name" value="ATP-DEPENDENT PERMEASE MDL1, MITOCHONDRIAL"/>
    <property type="match status" value="1"/>
</dbReference>
<organism evidence="11 12">
    <name type="scientific">Streptomyces tremellae</name>
    <dbReference type="NCBI Taxonomy" id="1124239"/>
    <lineage>
        <taxon>Bacteria</taxon>
        <taxon>Bacillati</taxon>
        <taxon>Actinomycetota</taxon>
        <taxon>Actinomycetes</taxon>
        <taxon>Kitasatosporales</taxon>
        <taxon>Streptomycetaceae</taxon>
        <taxon>Streptomyces</taxon>
    </lineage>
</organism>
<dbReference type="PROSITE" id="PS50893">
    <property type="entry name" value="ABC_TRANSPORTER_2"/>
    <property type="match status" value="1"/>
</dbReference>
<evidence type="ECO:0000256" key="2">
    <source>
        <dbReference type="ARBA" id="ARBA00022692"/>
    </source>
</evidence>
<accession>A0ABP7FHP6</accession>
<keyword evidence="12" id="KW-1185">Reference proteome</keyword>
<dbReference type="InterPro" id="IPR017871">
    <property type="entry name" value="ABC_transporter-like_CS"/>
</dbReference>
<evidence type="ECO:0000256" key="1">
    <source>
        <dbReference type="ARBA" id="ARBA00004651"/>
    </source>
</evidence>
<dbReference type="SUPFAM" id="SSF52540">
    <property type="entry name" value="P-loop containing nucleoside triphosphate hydrolases"/>
    <property type="match status" value="1"/>
</dbReference>
<reference evidence="12" key="1">
    <citation type="journal article" date="2019" name="Int. J. Syst. Evol. Microbiol.">
        <title>The Global Catalogue of Microorganisms (GCM) 10K type strain sequencing project: providing services to taxonomists for standard genome sequencing and annotation.</title>
        <authorList>
            <consortium name="The Broad Institute Genomics Platform"/>
            <consortium name="The Broad Institute Genome Sequencing Center for Infectious Disease"/>
            <person name="Wu L."/>
            <person name="Ma J."/>
        </authorList>
    </citation>
    <scope>NUCLEOTIDE SEQUENCE [LARGE SCALE GENOMIC DNA]</scope>
    <source>
        <strain evidence="12">JCM 30846</strain>
    </source>
</reference>
<evidence type="ECO:0000256" key="8">
    <source>
        <dbReference type="SAM" id="Phobius"/>
    </source>
</evidence>
<keyword evidence="3" id="KW-0547">Nucleotide-binding</keyword>
<comment type="subcellular location">
    <subcellularLocation>
        <location evidence="1">Cell membrane</location>
        <topology evidence="1">Multi-pass membrane protein</topology>
    </subcellularLocation>
</comment>
<dbReference type="EMBL" id="BAABEP010000030">
    <property type="protein sequence ID" value="GAA3739709.1"/>
    <property type="molecule type" value="Genomic_DNA"/>
</dbReference>
<feature type="domain" description="ABC transmembrane type-1" evidence="10">
    <location>
        <begin position="66"/>
        <end position="348"/>
    </location>
</feature>
<feature type="transmembrane region" description="Helical" evidence="8">
    <location>
        <begin position="175"/>
        <end position="197"/>
    </location>
</feature>
<name>A0ABP7FHP6_9ACTN</name>
<evidence type="ECO:0000256" key="6">
    <source>
        <dbReference type="ARBA" id="ARBA00023136"/>
    </source>
</evidence>
<dbReference type="Gene3D" id="1.20.1560.10">
    <property type="entry name" value="ABC transporter type 1, transmembrane domain"/>
    <property type="match status" value="1"/>
</dbReference>
<feature type="region of interest" description="Disordered" evidence="7">
    <location>
        <begin position="1"/>
        <end position="44"/>
    </location>
</feature>
<dbReference type="Proteomes" id="UP001499884">
    <property type="component" value="Unassembled WGS sequence"/>
</dbReference>
<protein>
    <submittedName>
        <fullName evidence="11">ABC transporter transmembrane domain-containing protein</fullName>
    </submittedName>
</protein>
<evidence type="ECO:0000259" key="9">
    <source>
        <dbReference type="PROSITE" id="PS50893"/>
    </source>
</evidence>
<dbReference type="CDD" id="cd18564">
    <property type="entry name" value="ABC_6TM_exporter_like"/>
    <property type="match status" value="1"/>
</dbReference>
<feature type="transmembrane region" description="Helical" evidence="8">
    <location>
        <begin position="292"/>
        <end position="310"/>
    </location>
</feature>
<feature type="compositionally biased region" description="Basic and acidic residues" evidence="7">
    <location>
        <begin position="1"/>
        <end position="10"/>
    </location>
</feature>
<dbReference type="SUPFAM" id="SSF90123">
    <property type="entry name" value="ABC transporter transmembrane region"/>
    <property type="match status" value="1"/>
</dbReference>
<dbReference type="PANTHER" id="PTHR43394:SF1">
    <property type="entry name" value="ATP-BINDING CASSETTE SUB-FAMILY B MEMBER 10, MITOCHONDRIAL"/>
    <property type="match status" value="1"/>
</dbReference>
<proteinExistence type="predicted"/>
<evidence type="ECO:0000256" key="5">
    <source>
        <dbReference type="ARBA" id="ARBA00022989"/>
    </source>
</evidence>